<dbReference type="EMBL" id="JAHUTI010079247">
    <property type="protein sequence ID" value="MED6257492.1"/>
    <property type="molecule type" value="Genomic_DNA"/>
</dbReference>
<dbReference type="Proteomes" id="UP001345963">
    <property type="component" value="Unassembled WGS sequence"/>
</dbReference>
<reference evidence="2 3" key="1">
    <citation type="submission" date="2021-07" db="EMBL/GenBank/DDBJ databases">
        <authorList>
            <person name="Palmer J.M."/>
        </authorList>
    </citation>
    <scope>NUCLEOTIDE SEQUENCE [LARGE SCALE GENOMIC DNA]</scope>
    <source>
        <strain evidence="2 3">AT_MEX2019</strain>
        <tissue evidence="2">Muscle</tissue>
    </source>
</reference>
<keyword evidence="3" id="KW-1185">Reference proteome</keyword>
<organism evidence="2 3">
    <name type="scientific">Ataeniobius toweri</name>
    <dbReference type="NCBI Taxonomy" id="208326"/>
    <lineage>
        <taxon>Eukaryota</taxon>
        <taxon>Metazoa</taxon>
        <taxon>Chordata</taxon>
        <taxon>Craniata</taxon>
        <taxon>Vertebrata</taxon>
        <taxon>Euteleostomi</taxon>
        <taxon>Actinopterygii</taxon>
        <taxon>Neopterygii</taxon>
        <taxon>Teleostei</taxon>
        <taxon>Neoteleostei</taxon>
        <taxon>Acanthomorphata</taxon>
        <taxon>Ovalentaria</taxon>
        <taxon>Atherinomorphae</taxon>
        <taxon>Cyprinodontiformes</taxon>
        <taxon>Goodeidae</taxon>
        <taxon>Ataeniobius</taxon>
    </lineage>
</organism>
<proteinExistence type="predicted"/>
<evidence type="ECO:0000313" key="2">
    <source>
        <dbReference type="EMBL" id="MED6257492.1"/>
    </source>
</evidence>
<feature type="compositionally biased region" description="Polar residues" evidence="1">
    <location>
        <begin position="84"/>
        <end position="93"/>
    </location>
</feature>
<feature type="region of interest" description="Disordered" evidence="1">
    <location>
        <begin position="78"/>
        <end position="99"/>
    </location>
</feature>
<evidence type="ECO:0000256" key="1">
    <source>
        <dbReference type="SAM" id="MobiDB-lite"/>
    </source>
</evidence>
<evidence type="ECO:0000313" key="3">
    <source>
        <dbReference type="Proteomes" id="UP001345963"/>
    </source>
</evidence>
<comment type="caution">
    <text evidence="2">The sequence shown here is derived from an EMBL/GenBank/DDBJ whole genome shotgun (WGS) entry which is preliminary data.</text>
</comment>
<protein>
    <submittedName>
        <fullName evidence="2">Uncharacterized protein</fullName>
    </submittedName>
</protein>
<name>A0ABU7C3J5_9TELE</name>
<accession>A0ABU7C3J5</accession>
<gene>
    <name evidence="2" type="ORF">ATANTOWER_024907</name>
</gene>
<sequence length="99" mass="10956">MSCEPARRGGKSLDLIVRLKRRDGCREEKLGRIAISVWVEFSFSSNCGLETPEALTAVCSNIKLETVLFSHENKVTFRHHSTRPPCSSKQPSVSLLPAG</sequence>